<name>A0A251NXD1_PRUPE</name>
<keyword evidence="7" id="KW-0812">Transmembrane</keyword>
<dbReference type="Pfam" id="PF00234">
    <property type="entry name" value="Tryp_alpha_amyl"/>
    <property type="match status" value="1"/>
</dbReference>
<keyword evidence="3 6" id="KW-0813">Transport</keyword>
<dbReference type="SUPFAM" id="SSF47699">
    <property type="entry name" value="Bifunctional inhibitor/lipid-transfer protein/seed storage 2S albumin"/>
    <property type="match status" value="1"/>
</dbReference>
<evidence type="ECO:0000256" key="2">
    <source>
        <dbReference type="ARBA" id="ARBA00009748"/>
    </source>
</evidence>
<dbReference type="InterPro" id="IPR036312">
    <property type="entry name" value="Bifun_inhib/LTP/seed_sf"/>
</dbReference>
<evidence type="ECO:0000256" key="1">
    <source>
        <dbReference type="ARBA" id="ARBA00003211"/>
    </source>
</evidence>
<evidence type="ECO:0000256" key="6">
    <source>
        <dbReference type="RuleBase" id="RU000628"/>
    </source>
</evidence>
<sequence length="189" mass="19761">MHIESRSSSACVLEGIETRRLQSVPLVLDTEKHNLPLLFFPIKTPHSAPHTSLTNINSIDQSTPSERNTTTIAMAILKVVCALFMCMVVAAPLITEAALTCPQIQAGLAPCLGYLQRGGVPAGGCCPGIKRLVGSATTTADRQNACKCLKTVAGAVKGINPGYAAALPSLCGVKIPYKISASTNCNSVK</sequence>
<dbReference type="GO" id="GO:0006869">
    <property type="term" value="P:lipid transport"/>
    <property type="evidence" value="ECO:0007669"/>
    <property type="project" value="InterPro"/>
</dbReference>
<evidence type="ECO:0000256" key="5">
    <source>
        <dbReference type="ARBA" id="ARBA00023157"/>
    </source>
</evidence>
<dbReference type="PROSITE" id="PS00597">
    <property type="entry name" value="PLANT_LTP"/>
    <property type="match status" value="1"/>
</dbReference>
<dbReference type="SMR" id="A0A251NXD1"/>
<dbReference type="EMBL" id="CM007656">
    <property type="protein sequence ID" value="ONI03932.1"/>
    <property type="molecule type" value="Genomic_DNA"/>
</dbReference>
<gene>
    <name evidence="9" type="ORF">PRUPE_6G292500</name>
</gene>
<dbReference type="Proteomes" id="UP000006882">
    <property type="component" value="Chromosome G6"/>
</dbReference>
<evidence type="ECO:0000313" key="10">
    <source>
        <dbReference type="Proteomes" id="UP000006882"/>
    </source>
</evidence>
<feature type="transmembrane region" description="Helical" evidence="7">
    <location>
        <begin position="75"/>
        <end position="94"/>
    </location>
</feature>
<accession>A0A251NXD1</accession>
<dbReference type="PANTHER" id="PTHR33076">
    <property type="entry name" value="NON-SPECIFIC LIPID-TRANSFER PROTEIN 2-RELATED"/>
    <property type="match status" value="1"/>
</dbReference>
<keyword evidence="5" id="KW-1015">Disulfide bond</keyword>
<dbReference type="PRINTS" id="PR00382">
    <property type="entry name" value="LIPIDTRNSFER"/>
</dbReference>
<dbReference type="InterPro" id="IPR000528">
    <property type="entry name" value="Plant_nsLTP"/>
</dbReference>
<proteinExistence type="inferred from homology"/>
<dbReference type="STRING" id="3760.A0A251NXD1"/>
<evidence type="ECO:0000313" key="9">
    <source>
        <dbReference type="EMBL" id="ONI03932.1"/>
    </source>
</evidence>
<reference evidence="9 10" key="1">
    <citation type="journal article" date="2013" name="Nat. Genet.">
        <title>The high-quality draft genome of peach (Prunus persica) identifies unique patterns of genetic diversity, domestication and genome evolution.</title>
        <authorList>
            <consortium name="International Peach Genome Initiative"/>
            <person name="Verde I."/>
            <person name="Abbott A.G."/>
            <person name="Scalabrin S."/>
            <person name="Jung S."/>
            <person name="Shu S."/>
            <person name="Marroni F."/>
            <person name="Zhebentyayeva T."/>
            <person name="Dettori M.T."/>
            <person name="Grimwood J."/>
            <person name="Cattonaro F."/>
            <person name="Zuccolo A."/>
            <person name="Rossini L."/>
            <person name="Jenkins J."/>
            <person name="Vendramin E."/>
            <person name="Meisel L.A."/>
            <person name="Decroocq V."/>
            <person name="Sosinski B."/>
            <person name="Prochnik S."/>
            <person name="Mitros T."/>
            <person name="Policriti A."/>
            <person name="Cipriani G."/>
            <person name="Dondini L."/>
            <person name="Ficklin S."/>
            <person name="Goodstein D.M."/>
            <person name="Xuan P."/>
            <person name="Del Fabbro C."/>
            <person name="Aramini V."/>
            <person name="Copetti D."/>
            <person name="Gonzalez S."/>
            <person name="Horner D.S."/>
            <person name="Falchi R."/>
            <person name="Lucas S."/>
            <person name="Mica E."/>
            <person name="Maldonado J."/>
            <person name="Lazzari B."/>
            <person name="Bielenberg D."/>
            <person name="Pirona R."/>
            <person name="Miculan M."/>
            <person name="Barakat A."/>
            <person name="Testolin R."/>
            <person name="Stella A."/>
            <person name="Tartarini S."/>
            <person name="Tonutti P."/>
            <person name="Arus P."/>
            <person name="Orellana A."/>
            <person name="Wells C."/>
            <person name="Main D."/>
            <person name="Vizzotto G."/>
            <person name="Silva H."/>
            <person name="Salamini F."/>
            <person name="Schmutz J."/>
            <person name="Morgante M."/>
            <person name="Rokhsar D.S."/>
        </authorList>
    </citation>
    <scope>NUCLEOTIDE SEQUENCE [LARGE SCALE GENOMIC DNA]</scope>
    <source>
        <strain evidence="10">cv. Nemared</strain>
    </source>
</reference>
<dbReference type="eggNOG" id="ENOG502S4CI">
    <property type="taxonomic scope" value="Eukaryota"/>
</dbReference>
<comment type="similarity">
    <text evidence="2 6">Belongs to the plant LTP family.</text>
</comment>
<evidence type="ECO:0000256" key="3">
    <source>
        <dbReference type="ARBA" id="ARBA00022448"/>
    </source>
</evidence>
<feature type="domain" description="Bifunctional inhibitor/plant lipid transfer protein/seed storage helical" evidence="8">
    <location>
        <begin position="101"/>
        <end position="185"/>
    </location>
</feature>
<evidence type="ECO:0000256" key="4">
    <source>
        <dbReference type="ARBA" id="ARBA00023121"/>
    </source>
</evidence>
<keyword evidence="7" id="KW-0472">Membrane</keyword>
<comment type="function">
    <text evidence="1 6">Plant non-specific lipid-transfer proteins transfer phospholipids as well as galactolipids across membranes. May play a role in wax or cutin deposition in the cell walls of expanding epidermal cells and certain secretory tissues.</text>
</comment>
<dbReference type="GO" id="GO:0008289">
    <property type="term" value="F:lipid binding"/>
    <property type="evidence" value="ECO:0007669"/>
    <property type="project" value="UniProtKB-KW"/>
</dbReference>
<evidence type="ECO:0000259" key="8">
    <source>
        <dbReference type="SMART" id="SM00499"/>
    </source>
</evidence>
<keyword evidence="7" id="KW-1133">Transmembrane helix</keyword>
<keyword evidence="10" id="KW-1185">Reference proteome</keyword>
<keyword evidence="4 6" id="KW-0446">Lipid-binding</keyword>
<dbReference type="Gene3D" id="1.10.110.10">
    <property type="entry name" value="Plant lipid-transfer and hydrophobic proteins"/>
    <property type="match status" value="1"/>
</dbReference>
<dbReference type="SMART" id="SM00499">
    <property type="entry name" value="AAI"/>
    <property type="match status" value="1"/>
</dbReference>
<evidence type="ECO:0000256" key="7">
    <source>
        <dbReference type="SAM" id="Phobius"/>
    </source>
</evidence>
<dbReference type="InterPro" id="IPR016140">
    <property type="entry name" value="Bifunc_inhib/LTP/seed_store"/>
</dbReference>
<dbReference type="OrthoDB" id="1890443at2759"/>
<dbReference type="AlphaFoldDB" id="A0A251NXD1"/>
<dbReference type="CDD" id="cd01960">
    <property type="entry name" value="nsLTP1"/>
    <property type="match status" value="1"/>
</dbReference>
<protein>
    <recommendedName>
        <fullName evidence="6">Non-specific lipid-transfer protein</fullName>
    </recommendedName>
</protein>
<dbReference type="Gramene" id="ONI03932">
    <property type="protein sequence ID" value="ONI03932"/>
    <property type="gene ID" value="PRUPE_6G292500"/>
</dbReference>
<organism evidence="9 10">
    <name type="scientific">Prunus persica</name>
    <name type="common">Peach</name>
    <name type="synonym">Amygdalus persica</name>
    <dbReference type="NCBI Taxonomy" id="3760"/>
    <lineage>
        <taxon>Eukaryota</taxon>
        <taxon>Viridiplantae</taxon>
        <taxon>Streptophyta</taxon>
        <taxon>Embryophyta</taxon>
        <taxon>Tracheophyta</taxon>
        <taxon>Spermatophyta</taxon>
        <taxon>Magnoliopsida</taxon>
        <taxon>eudicotyledons</taxon>
        <taxon>Gunneridae</taxon>
        <taxon>Pentapetalae</taxon>
        <taxon>rosids</taxon>
        <taxon>fabids</taxon>
        <taxon>Rosales</taxon>
        <taxon>Rosaceae</taxon>
        <taxon>Amygdaloideae</taxon>
        <taxon>Amygdaleae</taxon>
        <taxon>Prunus</taxon>
    </lineage>
</organism>